<feature type="coiled-coil region" evidence="1">
    <location>
        <begin position="396"/>
        <end position="423"/>
    </location>
</feature>
<evidence type="ECO:0000256" key="2">
    <source>
        <dbReference type="SAM" id="MobiDB-lite"/>
    </source>
</evidence>
<keyword evidence="4" id="KW-1185">Reference proteome</keyword>
<dbReference type="Proteomes" id="UP000091967">
    <property type="component" value="Unassembled WGS sequence"/>
</dbReference>
<name>A0A1B8AZI3_FUSPO</name>
<sequence>MPNRQPPTLDSIEASSVASPVTLSEQQIRNSCMRDLKEQKNFSPQNLDYILHLLANELPPGFKMMPSNFLDLNVTSILPDKPDKFLAPVRHTESMGHWSLVLVSKEIEDSSNKTYFRALHYDSQPNIKRDKDVESKLSQWVYGHYGKETGLRLGNVIGPKHEQRFASGRFAIMAAIELAKSGTINLKNPQRWDDDPGKLIMDMLNGKRATPHQQPSQSPTPQTPYKTPEAPQRRKSTPLTTSPKKKSPYPLHKNDLFSRATPPAAESPDRNSQQNSISPLRSDRGRSQTPFKNITKRIANGVIGVTSPKRRVIDASEGSKLSIVDTHEPKPKRRRIESSLTLNMSNKDMAAHLSCLQLPDKSSLVKESDKCIAKLHEMEQRLQGREKAFQENAKMYANHKQKLDDAALEHQAAEAQVDKKVQEKNARIEQCRQVVSGFGEDTEANESVANAMKILEASLDKHINSLRINVEEKVTRKRRMSEMVESVDRDQQMLQAAVDTARGQKEEADLEAQRVCRQEDKAAIIEEHVRESRRFLETKLENYDSSQDKCVGDGSWLAAYRARRDQRHKEQGV</sequence>
<keyword evidence="1" id="KW-0175">Coiled coil</keyword>
<comment type="caution">
    <text evidence="3">The sequence shown here is derived from an EMBL/GenBank/DDBJ whole genome shotgun (WGS) entry which is preliminary data.</text>
</comment>
<gene>
    <name evidence="3" type="ORF">FPOA_06432</name>
</gene>
<accession>A0A1B8AZI3</accession>
<proteinExistence type="predicted"/>
<feature type="region of interest" description="Disordered" evidence="2">
    <location>
        <begin position="208"/>
        <end position="292"/>
    </location>
</feature>
<dbReference type="AlphaFoldDB" id="A0A1B8AZI3"/>
<organism evidence="3 4">
    <name type="scientific">Fusarium poae</name>
    <dbReference type="NCBI Taxonomy" id="36050"/>
    <lineage>
        <taxon>Eukaryota</taxon>
        <taxon>Fungi</taxon>
        <taxon>Dikarya</taxon>
        <taxon>Ascomycota</taxon>
        <taxon>Pezizomycotina</taxon>
        <taxon>Sordariomycetes</taxon>
        <taxon>Hypocreomycetidae</taxon>
        <taxon>Hypocreales</taxon>
        <taxon>Nectriaceae</taxon>
        <taxon>Fusarium</taxon>
    </lineage>
</organism>
<feature type="compositionally biased region" description="Low complexity" evidence="2">
    <location>
        <begin position="211"/>
        <end position="228"/>
    </location>
</feature>
<evidence type="ECO:0000256" key="1">
    <source>
        <dbReference type="SAM" id="Coils"/>
    </source>
</evidence>
<evidence type="ECO:0000313" key="4">
    <source>
        <dbReference type="Proteomes" id="UP000091967"/>
    </source>
</evidence>
<dbReference type="OMA" id="YLCDQEL"/>
<feature type="compositionally biased region" description="Polar residues" evidence="2">
    <location>
        <begin position="270"/>
        <end position="279"/>
    </location>
</feature>
<evidence type="ECO:0000313" key="3">
    <source>
        <dbReference type="EMBL" id="OBS25898.1"/>
    </source>
</evidence>
<dbReference type="EMBL" id="LYXU01000002">
    <property type="protein sequence ID" value="OBS25898.1"/>
    <property type="molecule type" value="Genomic_DNA"/>
</dbReference>
<protein>
    <submittedName>
        <fullName evidence="3">Uncharacterized protein</fullName>
    </submittedName>
</protein>
<reference evidence="3 4" key="1">
    <citation type="submission" date="2016-06" db="EMBL/GenBank/DDBJ databases">
        <title>Living apart together: crosstalk between the core and supernumerary genomes in a fungal plant pathogen.</title>
        <authorList>
            <person name="Vanheule A."/>
            <person name="Audenaert K."/>
            <person name="Warris S."/>
            <person name="Van De Geest H."/>
            <person name="Schijlen E."/>
            <person name="Hofte M."/>
            <person name="De Saeger S."/>
            <person name="Haesaert G."/>
            <person name="Waalwijk C."/>
            <person name="Van Der Lee T."/>
        </authorList>
    </citation>
    <scope>NUCLEOTIDE SEQUENCE [LARGE SCALE GENOMIC DNA]</scope>
    <source>
        <strain evidence="3 4">2516</strain>
    </source>
</reference>